<dbReference type="AlphaFoldDB" id="A0A0C3Q583"/>
<accession>A0A0C3Q583</accession>
<dbReference type="Proteomes" id="UP000054248">
    <property type="component" value="Unassembled WGS sequence"/>
</dbReference>
<evidence type="ECO:0000313" key="1">
    <source>
        <dbReference type="EMBL" id="KIO18661.1"/>
    </source>
</evidence>
<keyword evidence="2" id="KW-1185">Reference proteome</keyword>
<evidence type="ECO:0000313" key="2">
    <source>
        <dbReference type="Proteomes" id="UP000054248"/>
    </source>
</evidence>
<dbReference type="HOGENOM" id="CLU_2874118_0_0_1"/>
<proteinExistence type="predicted"/>
<protein>
    <submittedName>
        <fullName evidence="1">Uncharacterized protein</fullName>
    </submittedName>
</protein>
<reference evidence="2" key="2">
    <citation type="submission" date="2015-01" db="EMBL/GenBank/DDBJ databases">
        <title>Evolutionary Origins and Diversification of the Mycorrhizal Mutualists.</title>
        <authorList>
            <consortium name="DOE Joint Genome Institute"/>
            <consortium name="Mycorrhizal Genomics Consortium"/>
            <person name="Kohler A."/>
            <person name="Kuo A."/>
            <person name="Nagy L.G."/>
            <person name="Floudas D."/>
            <person name="Copeland A."/>
            <person name="Barry K.W."/>
            <person name="Cichocki N."/>
            <person name="Veneault-Fourrey C."/>
            <person name="LaButti K."/>
            <person name="Lindquist E.A."/>
            <person name="Lipzen A."/>
            <person name="Lundell T."/>
            <person name="Morin E."/>
            <person name="Murat C."/>
            <person name="Riley R."/>
            <person name="Ohm R."/>
            <person name="Sun H."/>
            <person name="Tunlid A."/>
            <person name="Henrissat B."/>
            <person name="Grigoriev I.V."/>
            <person name="Hibbett D.S."/>
            <person name="Martin F."/>
        </authorList>
    </citation>
    <scope>NUCLEOTIDE SEQUENCE [LARGE SCALE GENOMIC DNA]</scope>
    <source>
        <strain evidence="2">MUT 4182</strain>
    </source>
</reference>
<name>A0A0C3Q583_9AGAM</name>
<feature type="non-terminal residue" evidence="1">
    <location>
        <position position="1"/>
    </location>
</feature>
<dbReference type="EMBL" id="KN823271">
    <property type="protein sequence ID" value="KIO18661.1"/>
    <property type="molecule type" value="Genomic_DNA"/>
</dbReference>
<reference evidence="1 2" key="1">
    <citation type="submission" date="2014-04" db="EMBL/GenBank/DDBJ databases">
        <authorList>
            <consortium name="DOE Joint Genome Institute"/>
            <person name="Kuo A."/>
            <person name="Girlanda M."/>
            <person name="Perotto S."/>
            <person name="Kohler A."/>
            <person name="Nagy L.G."/>
            <person name="Floudas D."/>
            <person name="Copeland A."/>
            <person name="Barry K.W."/>
            <person name="Cichocki N."/>
            <person name="Veneault-Fourrey C."/>
            <person name="LaButti K."/>
            <person name="Lindquist E.A."/>
            <person name="Lipzen A."/>
            <person name="Lundell T."/>
            <person name="Morin E."/>
            <person name="Murat C."/>
            <person name="Sun H."/>
            <person name="Tunlid A."/>
            <person name="Henrissat B."/>
            <person name="Grigoriev I.V."/>
            <person name="Hibbett D.S."/>
            <person name="Martin F."/>
            <person name="Nordberg H.P."/>
            <person name="Cantor M.N."/>
            <person name="Hua S.X."/>
        </authorList>
    </citation>
    <scope>NUCLEOTIDE SEQUENCE [LARGE SCALE GENOMIC DNA]</scope>
    <source>
        <strain evidence="1 2">MUT 4182</strain>
    </source>
</reference>
<gene>
    <name evidence="1" type="ORF">M407DRAFT_246427</name>
</gene>
<sequence length="64" mass="7726">LSFNRRRPIEAKWRRCRSYPDDRRQIGSDRVTSTLYSATLHDFPEHETPPCRLDVKDLFFFSHT</sequence>
<organism evidence="1 2">
    <name type="scientific">Tulasnella calospora MUT 4182</name>
    <dbReference type="NCBI Taxonomy" id="1051891"/>
    <lineage>
        <taxon>Eukaryota</taxon>
        <taxon>Fungi</taxon>
        <taxon>Dikarya</taxon>
        <taxon>Basidiomycota</taxon>
        <taxon>Agaricomycotina</taxon>
        <taxon>Agaricomycetes</taxon>
        <taxon>Cantharellales</taxon>
        <taxon>Tulasnellaceae</taxon>
        <taxon>Tulasnella</taxon>
    </lineage>
</organism>